<dbReference type="PANTHER" id="PTHR46577">
    <property type="entry name" value="HTH-TYPE TRANSCRIPTIONAL REGULATORY PROTEIN GABR"/>
    <property type="match status" value="1"/>
</dbReference>
<comment type="caution">
    <text evidence="7">The sequence shown here is derived from an EMBL/GenBank/DDBJ whole genome shotgun (WGS) entry which is preliminary data.</text>
</comment>
<keyword evidence="5" id="KW-0804">Transcription</keyword>
<evidence type="ECO:0000256" key="5">
    <source>
        <dbReference type="ARBA" id="ARBA00023163"/>
    </source>
</evidence>
<accession>A0A4S4ATF1</accession>
<dbReference type="GO" id="GO:0003700">
    <property type="term" value="F:DNA-binding transcription factor activity"/>
    <property type="evidence" value="ECO:0007669"/>
    <property type="project" value="InterPro"/>
</dbReference>
<dbReference type="GO" id="GO:0030170">
    <property type="term" value="F:pyridoxal phosphate binding"/>
    <property type="evidence" value="ECO:0007669"/>
    <property type="project" value="InterPro"/>
</dbReference>
<dbReference type="GO" id="GO:0008483">
    <property type="term" value="F:transaminase activity"/>
    <property type="evidence" value="ECO:0007669"/>
    <property type="project" value="UniProtKB-KW"/>
</dbReference>
<keyword evidence="7" id="KW-0032">Aminotransferase</keyword>
<dbReference type="InterPro" id="IPR000524">
    <property type="entry name" value="Tscrpt_reg_HTH_GntR"/>
</dbReference>
<protein>
    <submittedName>
        <fullName evidence="7">PLP-dependent aminotransferase family protein</fullName>
    </submittedName>
</protein>
<evidence type="ECO:0000256" key="2">
    <source>
        <dbReference type="ARBA" id="ARBA00022898"/>
    </source>
</evidence>
<dbReference type="Proteomes" id="UP000308430">
    <property type="component" value="Unassembled WGS sequence"/>
</dbReference>
<dbReference type="GO" id="GO:0003677">
    <property type="term" value="F:DNA binding"/>
    <property type="evidence" value="ECO:0007669"/>
    <property type="project" value="UniProtKB-KW"/>
</dbReference>
<evidence type="ECO:0000313" key="7">
    <source>
        <dbReference type="EMBL" id="THF63183.1"/>
    </source>
</evidence>
<dbReference type="InterPro" id="IPR051446">
    <property type="entry name" value="HTH_trans_reg/aminotransferase"/>
</dbReference>
<dbReference type="SUPFAM" id="SSF53383">
    <property type="entry name" value="PLP-dependent transferases"/>
    <property type="match status" value="1"/>
</dbReference>
<dbReference type="InterPro" id="IPR015424">
    <property type="entry name" value="PyrdxlP-dep_Trfase"/>
</dbReference>
<dbReference type="Gene3D" id="3.40.640.10">
    <property type="entry name" value="Type I PLP-dependent aspartate aminotransferase-like (Major domain)"/>
    <property type="match status" value="1"/>
</dbReference>
<comment type="similarity">
    <text evidence="1">In the C-terminal section; belongs to the class-I pyridoxal-phosphate-dependent aminotransferase family.</text>
</comment>
<dbReference type="CDD" id="cd00609">
    <property type="entry name" value="AAT_like"/>
    <property type="match status" value="1"/>
</dbReference>
<dbReference type="SUPFAM" id="SSF46785">
    <property type="entry name" value="Winged helix' DNA-binding domain"/>
    <property type="match status" value="1"/>
</dbReference>
<proteinExistence type="inferred from homology"/>
<gene>
    <name evidence="7" type="ORF">E6C76_16975</name>
</gene>
<dbReference type="Pfam" id="PF00155">
    <property type="entry name" value="Aminotran_1_2"/>
    <property type="match status" value="1"/>
</dbReference>
<dbReference type="PANTHER" id="PTHR46577:SF1">
    <property type="entry name" value="HTH-TYPE TRANSCRIPTIONAL REGULATORY PROTEIN GABR"/>
    <property type="match status" value="1"/>
</dbReference>
<sequence>MAEPLPPGLARQQLLYQRLRAAIVEGRLPAGTRLPASRALAVELGIARNTVLYAYEQLVAEGCLTAGRQGTRVARLASARPLEGMPRAGHLPGLARRAASALRVDGAVEIDTLLLAPGVPDLTLFPFRAWRACLERAWRAATPRQLGYASHGGEPGLRAALAAHLSAARGFAVHAEQVVITAGTQAGLDACARLLADAGDMAWVENPGYPAARAALELAGLRLHALPVDEAGMAPAARDWREAIPRLILLTPSHQYPTGRVMSLARRLELLDGARAAGAWIIEDDYDCEFRRGGPALPALYGLRAEAPVVYAGTFSKTLYPGLRIGYLVVPRALAADFARAAGQATRPGHGVEQAALADFIQRGHYTAHLRRVRRHYEQRQRALRAALARRPGAETAVGGGEAGLHLLLWLPPDCPDVEVARHAAALGLGVRPLSRYTVPPLRCNGLVLGYGSLDERQADEAVRRLRVAMARAAG</sequence>
<keyword evidence="4" id="KW-0238">DNA-binding</keyword>
<dbReference type="PROSITE" id="PS50949">
    <property type="entry name" value="HTH_GNTR"/>
    <property type="match status" value="1"/>
</dbReference>
<dbReference type="InterPro" id="IPR036388">
    <property type="entry name" value="WH-like_DNA-bd_sf"/>
</dbReference>
<keyword evidence="7" id="KW-0808">Transferase</keyword>
<evidence type="ECO:0000256" key="3">
    <source>
        <dbReference type="ARBA" id="ARBA00023015"/>
    </source>
</evidence>
<dbReference type="InterPro" id="IPR004839">
    <property type="entry name" value="Aminotransferase_I/II_large"/>
</dbReference>
<dbReference type="SMART" id="SM00345">
    <property type="entry name" value="HTH_GNTR"/>
    <property type="match status" value="1"/>
</dbReference>
<feature type="domain" description="HTH gntR-type" evidence="6">
    <location>
        <begin position="9"/>
        <end position="76"/>
    </location>
</feature>
<dbReference type="PRINTS" id="PR00035">
    <property type="entry name" value="HTHGNTR"/>
</dbReference>
<dbReference type="EMBL" id="SSOC01000006">
    <property type="protein sequence ID" value="THF63183.1"/>
    <property type="molecule type" value="Genomic_DNA"/>
</dbReference>
<dbReference type="Pfam" id="PF00392">
    <property type="entry name" value="GntR"/>
    <property type="match status" value="1"/>
</dbReference>
<dbReference type="InterPro" id="IPR015421">
    <property type="entry name" value="PyrdxlP-dep_Trfase_major"/>
</dbReference>
<dbReference type="RefSeq" id="WP_136349663.1">
    <property type="nucleotide sequence ID" value="NZ_SSOC01000006.1"/>
</dbReference>
<keyword evidence="8" id="KW-1185">Reference proteome</keyword>
<keyword evidence="3" id="KW-0805">Transcription regulation</keyword>
<name>A0A4S4ATF1_9RHOO</name>
<evidence type="ECO:0000313" key="8">
    <source>
        <dbReference type="Proteomes" id="UP000308430"/>
    </source>
</evidence>
<keyword evidence="2" id="KW-0663">Pyridoxal phosphate</keyword>
<dbReference type="InterPro" id="IPR036390">
    <property type="entry name" value="WH_DNA-bd_sf"/>
</dbReference>
<dbReference type="CDD" id="cd07377">
    <property type="entry name" value="WHTH_GntR"/>
    <property type="match status" value="1"/>
</dbReference>
<dbReference type="OrthoDB" id="9804020at2"/>
<evidence type="ECO:0000259" key="6">
    <source>
        <dbReference type="PROSITE" id="PS50949"/>
    </source>
</evidence>
<organism evidence="7 8">
    <name type="scientific">Pseudothauera nasutitermitis</name>
    <dbReference type="NCBI Taxonomy" id="2565930"/>
    <lineage>
        <taxon>Bacteria</taxon>
        <taxon>Pseudomonadati</taxon>
        <taxon>Pseudomonadota</taxon>
        <taxon>Betaproteobacteria</taxon>
        <taxon>Rhodocyclales</taxon>
        <taxon>Zoogloeaceae</taxon>
        <taxon>Pseudothauera</taxon>
    </lineage>
</organism>
<evidence type="ECO:0000256" key="1">
    <source>
        <dbReference type="ARBA" id="ARBA00005384"/>
    </source>
</evidence>
<dbReference type="Gene3D" id="1.10.10.10">
    <property type="entry name" value="Winged helix-like DNA-binding domain superfamily/Winged helix DNA-binding domain"/>
    <property type="match status" value="1"/>
</dbReference>
<reference evidence="7 8" key="1">
    <citation type="submission" date="2019-04" db="EMBL/GenBank/DDBJ databases">
        <title>Azoarcus nasutitermitis sp. nov. isolated from termite nest.</title>
        <authorList>
            <person name="Lin S.-Y."/>
            <person name="Hameed A."/>
            <person name="Hsu Y.-H."/>
            <person name="Young C.-C."/>
        </authorList>
    </citation>
    <scope>NUCLEOTIDE SEQUENCE [LARGE SCALE GENOMIC DNA]</scope>
    <source>
        <strain evidence="7 8">CC-YHH838</strain>
    </source>
</reference>
<evidence type="ECO:0000256" key="4">
    <source>
        <dbReference type="ARBA" id="ARBA00023125"/>
    </source>
</evidence>
<dbReference type="AlphaFoldDB" id="A0A4S4ATF1"/>